<dbReference type="PROSITE" id="PS51664">
    <property type="entry name" value="YCAO"/>
    <property type="match status" value="1"/>
</dbReference>
<comment type="caution">
    <text evidence="2">The sequence shown here is derived from an EMBL/GenBank/DDBJ whole genome shotgun (WGS) entry which is preliminary data.</text>
</comment>
<dbReference type="EMBL" id="BMFK01000001">
    <property type="protein sequence ID" value="GGE59000.1"/>
    <property type="molecule type" value="Genomic_DNA"/>
</dbReference>
<organism evidence="2 3">
    <name type="scientific">Priestia taiwanensis</name>
    <dbReference type="NCBI Taxonomy" id="1347902"/>
    <lineage>
        <taxon>Bacteria</taxon>
        <taxon>Bacillati</taxon>
        <taxon>Bacillota</taxon>
        <taxon>Bacilli</taxon>
        <taxon>Bacillales</taxon>
        <taxon>Bacillaceae</taxon>
        <taxon>Priestia</taxon>
    </lineage>
</organism>
<evidence type="ECO:0000259" key="1">
    <source>
        <dbReference type="PROSITE" id="PS51664"/>
    </source>
</evidence>
<keyword evidence="3" id="KW-1185">Reference proteome</keyword>
<proteinExistence type="predicted"/>
<accession>A0A917AL88</accession>
<dbReference type="PANTHER" id="PTHR37809">
    <property type="entry name" value="RIBOSOMAL PROTEIN S12 METHYLTHIOTRANSFERASE ACCESSORY FACTOR YCAO"/>
    <property type="match status" value="1"/>
</dbReference>
<dbReference type="Gene3D" id="3.30.1330.230">
    <property type="match status" value="1"/>
</dbReference>
<dbReference type="AlphaFoldDB" id="A0A917AL88"/>
<dbReference type="RefSeq" id="WP_188387010.1">
    <property type="nucleotide sequence ID" value="NZ_BMFK01000001.1"/>
</dbReference>
<evidence type="ECO:0000313" key="2">
    <source>
        <dbReference type="EMBL" id="GGE59000.1"/>
    </source>
</evidence>
<dbReference type="InterPro" id="IPR003776">
    <property type="entry name" value="YcaO-like_dom"/>
</dbReference>
<reference evidence="2" key="1">
    <citation type="journal article" date="2014" name="Int. J. Syst. Evol. Microbiol.">
        <title>Complete genome sequence of Corynebacterium casei LMG S-19264T (=DSM 44701T), isolated from a smear-ripened cheese.</title>
        <authorList>
            <consortium name="US DOE Joint Genome Institute (JGI-PGF)"/>
            <person name="Walter F."/>
            <person name="Albersmeier A."/>
            <person name="Kalinowski J."/>
            <person name="Ruckert C."/>
        </authorList>
    </citation>
    <scope>NUCLEOTIDE SEQUENCE</scope>
    <source>
        <strain evidence="2">CGMCC 1.12698</strain>
    </source>
</reference>
<dbReference type="Pfam" id="PF02624">
    <property type="entry name" value="YcaO"/>
    <property type="match status" value="1"/>
</dbReference>
<protein>
    <recommendedName>
        <fullName evidence="1">YcaO domain-containing protein</fullName>
    </recommendedName>
</protein>
<reference evidence="2" key="2">
    <citation type="submission" date="2020-09" db="EMBL/GenBank/DDBJ databases">
        <authorList>
            <person name="Sun Q."/>
            <person name="Zhou Y."/>
        </authorList>
    </citation>
    <scope>NUCLEOTIDE SEQUENCE</scope>
    <source>
        <strain evidence="2">CGMCC 1.12698</strain>
    </source>
</reference>
<feature type="domain" description="YcaO" evidence="1">
    <location>
        <begin position="157"/>
        <end position="522"/>
    </location>
</feature>
<dbReference type="Proteomes" id="UP000605259">
    <property type="component" value="Unassembled WGS sequence"/>
</dbReference>
<sequence>MGIFLYSDRIVNQLQELYNNFKSDFLLEDEFEIISTESYIEMRKKSEISDGYVLEDVPFFVLKHHSLFDIMKSSYYFFLNSHKYQSIIFREADIVFYFRYENKKMFFKEKDTDKRVKSEISIKDLRECLLYYHNGSVMNEKNGSTAIANKENFLIQGHAFDTNVAASKHRAMLEYLERIAASITLPSTLKRTFNEISAPKITPKLFGAYKKEAMTKYELVPYHDDLEMNWVKGKSVYSNEECYVPEQMVQYLITDMDNKCIIDSSNGCAVGNSLEEATLYALLEVIERDVFMNYWFGDLTLEKIVHEDKRILSKEMYYNELGYNLSFYSISNPTDIPVVWGLLTSQNERNPIYSITGLGCHLNIEEAIYSSFGEVNNSFVTLTNNQKENLLEEIERIGNSGKITALIEHLYYFASYKAKDIITNKIQDSKPIHVSILKKKMPTTNIDIRDDLHYVIEQIKPVYKDAIIVDQTNNFLESISLKCVKAILLGAIPLDFTSELIRVMDDEVSKMKIKQKNFHPLA</sequence>
<evidence type="ECO:0000313" key="3">
    <source>
        <dbReference type="Proteomes" id="UP000605259"/>
    </source>
</evidence>
<name>A0A917AL88_9BACI</name>
<gene>
    <name evidence="2" type="ORF">GCM10007140_06670</name>
</gene>
<dbReference type="PANTHER" id="PTHR37809:SF1">
    <property type="entry name" value="RIBOSOMAL PROTEIN S12 METHYLTHIOTRANSFERASE ACCESSORY FACTOR YCAO"/>
    <property type="match status" value="1"/>
</dbReference>